<reference evidence="9" key="1">
    <citation type="submission" date="2020-02" db="EMBL/GenBank/DDBJ databases">
        <authorList>
            <person name="Meier V. D."/>
        </authorList>
    </citation>
    <scope>NUCLEOTIDE SEQUENCE</scope>
    <source>
        <strain evidence="9">AVDCRST_MAG58</strain>
    </source>
</reference>
<dbReference type="EMBL" id="CADCVF010000071">
    <property type="protein sequence ID" value="CAA9466049.1"/>
    <property type="molecule type" value="Genomic_DNA"/>
</dbReference>
<gene>
    <name evidence="9" type="ORF">AVDCRST_MAG58-3485</name>
</gene>
<comment type="subcellular location">
    <subcellularLocation>
        <location evidence="1">Membrane</location>
        <topology evidence="1">Multi-pass membrane protein</topology>
    </subcellularLocation>
</comment>
<evidence type="ECO:0000313" key="9">
    <source>
        <dbReference type="EMBL" id="CAA9466049.1"/>
    </source>
</evidence>
<keyword evidence="3 7" id="KW-0812">Transmembrane</keyword>
<keyword evidence="9" id="KW-0645">Protease</keyword>
<dbReference type="InterPro" id="IPR035952">
    <property type="entry name" value="Rhomboid-like_sf"/>
</dbReference>
<feature type="transmembrane region" description="Helical" evidence="7">
    <location>
        <begin position="125"/>
        <end position="144"/>
    </location>
</feature>
<sequence>MNELSRLPVTFGLIATCVAVYIAVALAGQTYGYPLNVGLVTQPSEVLAQGALSPAAVAGGEVWLLLSSMFLHSGFIHLALNMLSLYFLGSFVEQAFGRSRFLALYLCSGLAGGIAYLYFGAFDGTAVGASGAIFGLLGGVLGYSLRNGTFSWQNPLIRQLLILTALNLYFGFSVPNISNTAHIGGLVGGAAFGWLTAPTVYSRKKLRAATPTIILFGAELILLALWLL</sequence>
<evidence type="ECO:0000256" key="3">
    <source>
        <dbReference type="ARBA" id="ARBA00022692"/>
    </source>
</evidence>
<protein>
    <submittedName>
        <fullName evidence="9">Integral membrane rhomboid family serine protease MJ0610.1</fullName>
    </submittedName>
</protein>
<proteinExistence type="inferred from homology"/>
<keyword evidence="5 7" id="KW-1133">Transmembrane helix</keyword>
<dbReference type="GO" id="GO:0004252">
    <property type="term" value="F:serine-type endopeptidase activity"/>
    <property type="evidence" value="ECO:0007669"/>
    <property type="project" value="InterPro"/>
</dbReference>
<accession>A0A6J4RDI0</accession>
<feature type="transmembrane region" description="Helical" evidence="7">
    <location>
        <begin position="62"/>
        <end position="89"/>
    </location>
</feature>
<evidence type="ECO:0000256" key="1">
    <source>
        <dbReference type="ARBA" id="ARBA00004141"/>
    </source>
</evidence>
<dbReference type="GO" id="GO:0016020">
    <property type="term" value="C:membrane"/>
    <property type="evidence" value="ECO:0007669"/>
    <property type="project" value="UniProtKB-SubCell"/>
</dbReference>
<dbReference type="Pfam" id="PF01694">
    <property type="entry name" value="Rhomboid"/>
    <property type="match status" value="1"/>
</dbReference>
<evidence type="ECO:0000256" key="6">
    <source>
        <dbReference type="ARBA" id="ARBA00023136"/>
    </source>
</evidence>
<feature type="transmembrane region" description="Helical" evidence="7">
    <location>
        <begin position="101"/>
        <end position="119"/>
    </location>
</feature>
<keyword evidence="6 7" id="KW-0472">Membrane</keyword>
<evidence type="ECO:0000256" key="4">
    <source>
        <dbReference type="ARBA" id="ARBA00022801"/>
    </source>
</evidence>
<evidence type="ECO:0000256" key="5">
    <source>
        <dbReference type="ARBA" id="ARBA00022989"/>
    </source>
</evidence>
<keyword evidence="4" id="KW-0378">Hydrolase</keyword>
<feature type="transmembrane region" description="Helical" evidence="7">
    <location>
        <begin position="7"/>
        <end position="27"/>
    </location>
</feature>
<evidence type="ECO:0000256" key="2">
    <source>
        <dbReference type="ARBA" id="ARBA00009045"/>
    </source>
</evidence>
<dbReference type="GO" id="GO:0006508">
    <property type="term" value="P:proteolysis"/>
    <property type="evidence" value="ECO:0007669"/>
    <property type="project" value="UniProtKB-KW"/>
</dbReference>
<feature type="transmembrane region" description="Helical" evidence="7">
    <location>
        <begin position="208"/>
        <end position="227"/>
    </location>
</feature>
<dbReference type="Gene3D" id="1.20.1540.10">
    <property type="entry name" value="Rhomboid-like"/>
    <property type="match status" value="1"/>
</dbReference>
<dbReference type="PANTHER" id="PTHR43731">
    <property type="entry name" value="RHOMBOID PROTEASE"/>
    <property type="match status" value="1"/>
</dbReference>
<name>A0A6J4RDI0_9ACTN</name>
<evidence type="ECO:0000259" key="8">
    <source>
        <dbReference type="Pfam" id="PF01694"/>
    </source>
</evidence>
<feature type="domain" description="Peptidase S54 rhomboid" evidence="8">
    <location>
        <begin position="60"/>
        <end position="197"/>
    </location>
</feature>
<comment type="similarity">
    <text evidence="2">Belongs to the peptidase S54 family.</text>
</comment>
<dbReference type="SUPFAM" id="SSF144091">
    <property type="entry name" value="Rhomboid-like"/>
    <property type="match status" value="1"/>
</dbReference>
<organism evidence="9">
    <name type="scientific">uncultured Rubrobacteraceae bacterium</name>
    <dbReference type="NCBI Taxonomy" id="349277"/>
    <lineage>
        <taxon>Bacteria</taxon>
        <taxon>Bacillati</taxon>
        <taxon>Actinomycetota</taxon>
        <taxon>Rubrobacteria</taxon>
        <taxon>Rubrobacterales</taxon>
        <taxon>Rubrobacteraceae</taxon>
        <taxon>environmental samples</taxon>
    </lineage>
</organism>
<evidence type="ECO:0000256" key="7">
    <source>
        <dbReference type="SAM" id="Phobius"/>
    </source>
</evidence>
<dbReference type="PANTHER" id="PTHR43731:SF14">
    <property type="entry name" value="PRESENILIN-ASSOCIATED RHOMBOID-LIKE PROTEIN, MITOCHONDRIAL"/>
    <property type="match status" value="1"/>
</dbReference>
<dbReference type="InterPro" id="IPR050925">
    <property type="entry name" value="Rhomboid_protease_S54"/>
</dbReference>
<dbReference type="AlphaFoldDB" id="A0A6J4RDI0"/>
<dbReference type="InterPro" id="IPR022764">
    <property type="entry name" value="Peptidase_S54_rhomboid_dom"/>
</dbReference>